<evidence type="ECO:0008006" key="3">
    <source>
        <dbReference type="Google" id="ProtNLM"/>
    </source>
</evidence>
<accession>A0A699QVE7</accession>
<comment type="caution">
    <text evidence="2">The sequence shown here is derived from an EMBL/GenBank/DDBJ whole genome shotgun (WGS) entry which is preliminary data.</text>
</comment>
<dbReference type="AlphaFoldDB" id="A0A699QVE7"/>
<gene>
    <name evidence="2" type="ORF">Tci_851189</name>
</gene>
<feature type="compositionally biased region" description="Low complexity" evidence="1">
    <location>
        <begin position="61"/>
        <end position="75"/>
    </location>
</feature>
<feature type="region of interest" description="Disordered" evidence="1">
    <location>
        <begin position="1"/>
        <end position="40"/>
    </location>
</feature>
<evidence type="ECO:0000313" key="2">
    <source>
        <dbReference type="EMBL" id="GFC79219.1"/>
    </source>
</evidence>
<proteinExistence type="predicted"/>
<feature type="region of interest" description="Disordered" evidence="1">
    <location>
        <begin position="59"/>
        <end position="95"/>
    </location>
</feature>
<sequence>STRSQQAATKNRGKAIVNSPQPIYDQEPPTVDEDDETSKDKEIDKLMALISLSFNKIYKPTNNNLRTSSNTSRANQDNSPKINRNAGECQKPKRAKDVAYHKEKMLLCKQEEAGIQLNAEQADWKDDTDDESDDQELEAHYMYMAKVQEISPDDVDSGPIFDTEREQKVQNDDHYDVFAIECQHLEQSESVHKTYLIEQDAQN</sequence>
<protein>
    <recommendedName>
        <fullName evidence="3">Gag-Pol polyprotein</fullName>
    </recommendedName>
</protein>
<feature type="non-terminal residue" evidence="2">
    <location>
        <position position="203"/>
    </location>
</feature>
<evidence type="ECO:0000256" key="1">
    <source>
        <dbReference type="SAM" id="MobiDB-lite"/>
    </source>
</evidence>
<feature type="non-terminal residue" evidence="2">
    <location>
        <position position="1"/>
    </location>
</feature>
<organism evidence="2">
    <name type="scientific">Tanacetum cinerariifolium</name>
    <name type="common">Dalmatian daisy</name>
    <name type="synonym">Chrysanthemum cinerariifolium</name>
    <dbReference type="NCBI Taxonomy" id="118510"/>
    <lineage>
        <taxon>Eukaryota</taxon>
        <taxon>Viridiplantae</taxon>
        <taxon>Streptophyta</taxon>
        <taxon>Embryophyta</taxon>
        <taxon>Tracheophyta</taxon>
        <taxon>Spermatophyta</taxon>
        <taxon>Magnoliopsida</taxon>
        <taxon>eudicotyledons</taxon>
        <taxon>Gunneridae</taxon>
        <taxon>Pentapetalae</taxon>
        <taxon>asterids</taxon>
        <taxon>campanulids</taxon>
        <taxon>Asterales</taxon>
        <taxon>Asteraceae</taxon>
        <taxon>Asteroideae</taxon>
        <taxon>Anthemideae</taxon>
        <taxon>Anthemidinae</taxon>
        <taxon>Tanacetum</taxon>
    </lineage>
</organism>
<dbReference type="EMBL" id="BKCJ011069402">
    <property type="protein sequence ID" value="GFC79219.1"/>
    <property type="molecule type" value="Genomic_DNA"/>
</dbReference>
<name>A0A699QVE7_TANCI</name>
<reference evidence="2" key="1">
    <citation type="journal article" date="2019" name="Sci. Rep.">
        <title>Draft genome of Tanacetum cinerariifolium, the natural source of mosquito coil.</title>
        <authorList>
            <person name="Yamashiro T."/>
            <person name="Shiraishi A."/>
            <person name="Satake H."/>
            <person name="Nakayama K."/>
        </authorList>
    </citation>
    <scope>NUCLEOTIDE SEQUENCE</scope>
</reference>